<dbReference type="Pfam" id="PF13645">
    <property type="entry name" value="YkuD_2"/>
    <property type="match status" value="1"/>
</dbReference>
<keyword evidence="2" id="KW-1185">Reference proteome</keyword>
<gene>
    <name evidence="1" type="ORF">G3O08_02450</name>
</gene>
<dbReference type="EMBL" id="JAAGVY010000002">
    <property type="protein sequence ID" value="NEN22361.1"/>
    <property type="molecule type" value="Genomic_DNA"/>
</dbReference>
<dbReference type="InterPro" id="IPR032676">
    <property type="entry name" value="YkuD_2"/>
</dbReference>
<evidence type="ECO:0000313" key="1">
    <source>
        <dbReference type="EMBL" id="NEN22361.1"/>
    </source>
</evidence>
<comment type="caution">
    <text evidence="1">The sequence shown here is derived from an EMBL/GenBank/DDBJ whole genome shotgun (WGS) entry which is preliminary data.</text>
</comment>
<evidence type="ECO:0000313" key="2">
    <source>
        <dbReference type="Proteomes" id="UP000486602"/>
    </source>
</evidence>
<organism evidence="1 2">
    <name type="scientific">Cryomorpha ignava</name>
    <dbReference type="NCBI Taxonomy" id="101383"/>
    <lineage>
        <taxon>Bacteria</taxon>
        <taxon>Pseudomonadati</taxon>
        <taxon>Bacteroidota</taxon>
        <taxon>Flavobacteriia</taxon>
        <taxon>Flavobacteriales</taxon>
        <taxon>Cryomorphaceae</taxon>
        <taxon>Cryomorpha</taxon>
    </lineage>
</organism>
<dbReference type="Proteomes" id="UP000486602">
    <property type="component" value="Unassembled WGS sequence"/>
</dbReference>
<dbReference type="PANTHER" id="PTHR38477">
    <property type="entry name" value="HYPOTHETICAL EXPORTED PROTEIN"/>
    <property type="match status" value="1"/>
</dbReference>
<accession>A0A7K3WMY5</accession>
<dbReference type="RefSeq" id="WP_163283066.1">
    <property type="nucleotide sequence ID" value="NZ_JAAGVY010000002.1"/>
</dbReference>
<sequence length="286" mass="32488">MKLSVFGIQNFLVALILLAFSTLNSWAQLVSEPDSIENLLEKEAHDDLESERAVSPVEELIESLNSSTDFTSFVDSMALEIKISDIYNSLYPRVDTIGLDYLPFKYALVGYIRLRNEGMLENEDILSIIDYTKPSKFRRFYCIDLVNLEILFHTYVSHGKNTGGDKAIKFSNTAESLQSSMGLYITGETYRGSKGFSLRLDGVEKGINDNMRARAVVMHSAPYVSQDFIQKYGRLGRSYGCPVVPVELHKEIINTIKNKSAVFGYYNDDRYLQQSTFIQMRSLLKN</sequence>
<dbReference type="AlphaFoldDB" id="A0A7K3WMY5"/>
<protein>
    <submittedName>
        <fullName evidence="1">Murein L,D-transpeptidase catalytic domain family protein</fullName>
    </submittedName>
</protein>
<proteinExistence type="predicted"/>
<reference evidence="1 2" key="1">
    <citation type="submission" date="2020-02" db="EMBL/GenBank/DDBJ databases">
        <title>Out from the shadows clarifying the taxonomy of the family Cryomorphaceae and related taxa by utilizing the GTDB taxonomic framework.</title>
        <authorList>
            <person name="Bowman J.P."/>
        </authorList>
    </citation>
    <scope>NUCLEOTIDE SEQUENCE [LARGE SCALE GENOMIC DNA]</scope>
    <source>
        <strain evidence="1 2">QSSC 1-22</strain>
    </source>
</reference>
<dbReference type="PANTHER" id="PTHR38477:SF1">
    <property type="entry name" value="MUREIN L,D-TRANSPEPTIDASE CATALYTIC DOMAIN FAMILY PROTEIN"/>
    <property type="match status" value="1"/>
</dbReference>
<name>A0A7K3WMY5_9FLAO</name>